<organism evidence="4 5">
    <name type="scientific">Nonomuraea recticatena</name>
    <dbReference type="NCBI Taxonomy" id="46178"/>
    <lineage>
        <taxon>Bacteria</taxon>
        <taxon>Bacillati</taxon>
        <taxon>Actinomycetota</taxon>
        <taxon>Actinomycetes</taxon>
        <taxon>Streptosporangiales</taxon>
        <taxon>Streptosporangiaceae</taxon>
        <taxon>Nonomuraea</taxon>
    </lineage>
</organism>
<dbReference type="PANTHER" id="PTHR43080:SF2">
    <property type="entry name" value="CBS DOMAIN-CONTAINING PROTEIN"/>
    <property type="match status" value="1"/>
</dbReference>
<dbReference type="InterPro" id="IPR051257">
    <property type="entry name" value="Diverse_CBS-Domain"/>
</dbReference>
<dbReference type="SMART" id="SM00116">
    <property type="entry name" value="CBS"/>
    <property type="match status" value="2"/>
</dbReference>
<feature type="domain" description="CBS" evidence="3">
    <location>
        <begin position="73"/>
        <end position="128"/>
    </location>
</feature>
<proteinExistence type="predicted"/>
<dbReference type="Gene3D" id="3.10.580.10">
    <property type="entry name" value="CBS-domain"/>
    <property type="match status" value="1"/>
</dbReference>
<accession>A0ABP6F561</accession>
<evidence type="ECO:0000313" key="5">
    <source>
        <dbReference type="Proteomes" id="UP001501666"/>
    </source>
</evidence>
<evidence type="ECO:0000313" key="4">
    <source>
        <dbReference type="EMBL" id="GAA2681746.1"/>
    </source>
</evidence>
<dbReference type="Proteomes" id="UP001501666">
    <property type="component" value="Unassembled WGS sequence"/>
</dbReference>
<dbReference type="InterPro" id="IPR046342">
    <property type="entry name" value="CBS_dom_sf"/>
</dbReference>
<feature type="domain" description="CBS" evidence="3">
    <location>
        <begin position="9"/>
        <end position="67"/>
    </location>
</feature>
<reference evidence="5" key="1">
    <citation type="journal article" date="2019" name="Int. J. Syst. Evol. Microbiol.">
        <title>The Global Catalogue of Microorganisms (GCM) 10K type strain sequencing project: providing services to taxonomists for standard genome sequencing and annotation.</title>
        <authorList>
            <consortium name="The Broad Institute Genomics Platform"/>
            <consortium name="The Broad Institute Genome Sequencing Center for Infectious Disease"/>
            <person name="Wu L."/>
            <person name="Ma J."/>
        </authorList>
    </citation>
    <scope>NUCLEOTIDE SEQUENCE [LARGE SCALE GENOMIC DNA]</scope>
    <source>
        <strain evidence="5">JCM 6835</strain>
    </source>
</reference>
<evidence type="ECO:0000256" key="1">
    <source>
        <dbReference type="ARBA" id="ARBA00023122"/>
    </source>
</evidence>
<dbReference type="SUPFAM" id="SSF54631">
    <property type="entry name" value="CBS-domain pair"/>
    <property type="match status" value="1"/>
</dbReference>
<dbReference type="Pfam" id="PF00571">
    <property type="entry name" value="CBS"/>
    <property type="match status" value="2"/>
</dbReference>
<sequence length="138" mass="14238">MAKTVADVMTADPQTIEAAQPVSAAARLMLDHDTGAVIVTEDGRVSGIITDRDIAIRVVAADKGPDTPVADAYSGDLTSVGPDTSIAQLVQLMRSAAIRRVPVVQDERAVGIVSIGDLAIERDSDSALADISAAEGNQ</sequence>
<comment type="caution">
    <text evidence="4">The sequence shown here is derived from an EMBL/GenBank/DDBJ whole genome shotgun (WGS) entry which is preliminary data.</text>
</comment>
<protein>
    <submittedName>
        <fullName evidence="4">CBS domain-containing protein</fullName>
    </submittedName>
</protein>
<gene>
    <name evidence="4" type="ORF">GCM10010412_066670</name>
</gene>
<dbReference type="PROSITE" id="PS51371">
    <property type="entry name" value="CBS"/>
    <property type="match status" value="2"/>
</dbReference>
<evidence type="ECO:0000256" key="2">
    <source>
        <dbReference type="PROSITE-ProRule" id="PRU00703"/>
    </source>
</evidence>
<keyword evidence="5" id="KW-1185">Reference proteome</keyword>
<dbReference type="EMBL" id="BAAATE010000022">
    <property type="protein sequence ID" value="GAA2681746.1"/>
    <property type="molecule type" value="Genomic_DNA"/>
</dbReference>
<dbReference type="RefSeq" id="WP_183660924.1">
    <property type="nucleotide sequence ID" value="NZ_BAAATE010000022.1"/>
</dbReference>
<dbReference type="InterPro" id="IPR000644">
    <property type="entry name" value="CBS_dom"/>
</dbReference>
<evidence type="ECO:0000259" key="3">
    <source>
        <dbReference type="PROSITE" id="PS51371"/>
    </source>
</evidence>
<name>A0ABP6F561_9ACTN</name>
<dbReference type="PANTHER" id="PTHR43080">
    <property type="entry name" value="CBS DOMAIN-CONTAINING PROTEIN CBSX3, MITOCHONDRIAL"/>
    <property type="match status" value="1"/>
</dbReference>
<keyword evidence="1 2" id="KW-0129">CBS domain</keyword>